<name>A0A6J7HY11_9ZZZZ</name>
<dbReference type="EMBL" id="CAFBMR010000075">
    <property type="protein sequence ID" value="CAB4922710.1"/>
    <property type="molecule type" value="Genomic_DNA"/>
</dbReference>
<dbReference type="InterPro" id="IPR028087">
    <property type="entry name" value="Tad_N"/>
</dbReference>
<accession>A0A6J7HY11</accession>
<organism evidence="2">
    <name type="scientific">freshwater metagenome</name>
    <dbReference type="NCBI Taxonomy" id="449393"/>
    <lineage>
        <taxon>unclassified sequences</taxon>
        <taxon>metagenomes</taxon>
        <taxon>ecological metagenomes</taxon>
    </lineage>
</organism>
<gene>
    <name evidence="2" type="ORF">UFOPK3610_01505</name>
</gene>
<evidence type="ECO:0000313" key="2">
    <source>
        <dbReference type="EMBL" id="CAB4922710.1"/>
    </source>
</evidence>
<sequence>MLLALGFLALILIAVAVVTDVSAVFLQRRSLASIADGAALAGSQAVDLSAYYRQGASAGLTPDPTRVRSVVLEYIRDAQASGEVSGLAVESVRIEGRTVLVRLRRTAAAPFSGLLRANFPIRAEAGAQLQFR</sequence>
<evidence type="ECO:0000259" key="1">
    <source>
        <dbReference type="Pfam" id="PF13400"/>
    </source>
</evidence>
<protein>
    <submittedName>
        <fullName evidence="2">Unannotated protein</fullName>
    </submittedName>
</protein>
<reference evidence="2" key="1">
    <citation type="submission" date="2020-05" db="EMBL/GenBank/DDBJ databases">
        <authorList>
            <person name="Chiriac C."/>
            <person name="Salcher M."/>
            <person name="Ghai R."/>
            <person name="Kavagutti S V."/>
        </authorList>
    </citation>
    <scope>NUCLEOTIDE SEQUENCE</scope>
</reference>
<dbReference type="Pfam" id="PF13400">
    <property type="entry name" value="Tad"/>
    <property type="match status" value="1"/>
</dbReference>
<feature type="domain" description="Putative Flp pilus-assembly TadG-like N-terminal" evidence="1">
    <location>
        <begin position="2"/>
        <end position="44"/>
    </location>
</feature>
<dbReference type="AlphaFoldDB" id="A0A6J7HY11"/>
<proteinExistence type="predicted"/>